<evidence type="ECO:0000313" key="6">
    <source>
        <dbReference type="Proteomes" id="UP001497383"/>
    </source>
</evidence>
<protein>
    <recommendedName>
        <fullName evidence="4">Peptidase A1 domain-containing protein</fullName>
    </recommendedName>
</protein>
<dbReference type="PROSITE" id="PS51767">
    <property type="entry name" value="PEPTIDASE_A1"/>
    <property type="match status" value="1"/>
</dbReference>
<feature type="compositionally biased region" description="Low complexity" evidence="3">
    <location>
        <begin position="1"/>
        <end position="48"/>
    </location>
</feature>
<dbReference type="GeneID" id="92211209"/>
<dbReference type="EMBL" id="OZ022412">
    <property type="protein sequence ID" value="CAK9442270.1"/>
    <property type="molecule type" value="Genomic_DNA"/>
</dbReference>
<evidence type="ECO:0000256" key="3">
    <source>
        <dbReference type="SAM" id="MobiDB-lite"/>
    </source>
</evidence>
<feature type="compositionally biased region" description="Polar residues" evidence="3">
    <location>
        <begin position="49"/>
        <end position="59"/>
    </location>
</feature>
<comment type="similarity">
    <text evidence="1">Belongs to the peptidase A1 family.</text>
</comment>
<dbReference type="PANTHER" id="PTHR47966:SF65">
    <property type="entry name" value="ASPARTIC-TYPE ENDOPEPTIDASE"/>
    <property type="match status" value="1"/>
</dbReference>
<dbReference type="Proteomes" id="UP001497383">
    <property type="component" value="Chromosome 8"/>
</dbReference>
<sequence>MTQRTSTSSASTPTITTSSSPGSSSGSPAKSSGSSSSSSSSSSRRSPTLETRSNSNASAGQGEEEKDSIFKMIFTIGTDDSYYNARFQFGGNSLDDDSETPIQKIGLRLDLTQPEIWVMNYANFIGCSQLYQWISSAEAQMSSGTATATATASLPQSITTRAEFTENCAKRGVYTSTSLAAMPQPQDPNVAISNGESYMVPYMNQIVASGEFATDKINFNITNGMNFELDNVTFLDANETNMYVGGLGLALHAKGTGFLPRLVQAGIIRSPGYSLWFNNYSDVEHTFAQLIPGVVDQKYYIGDLHQFQIVPHVGSRYAQLPQIDADLAALTLPVINLDDIRVENLDSGESLSIKSNDEALPVVLDSRIIYSYLPQSVIVNLAVQTNAYYSPEAGRWLVECDTLSSGNATIVFKLGSNLSIKVPTRDFITDAIYQNNLLKFESGANACYLTFLPTESSGYSALGLPFLRHIYLVVDNEGGNIAVAETNKYLEVDRDSLLNDDQHSNFQPFNQTKLQLPLESSNNTMAYIEAGSIPFAKTTSFLHPNATLSYSQVQTLASYETVVLDIPARLSGAVIRSGSIYVTGYTGGSSTSENIGSMLTALSGVSSGGAPPRANLMGLDADSKRGKSAGWCWWSYFVTVAVAGVGFIVSL</sequence>
<evidence type="ECO:0000256" key="2">
    <source>
        <dbReference type="ARBA" id="ARBA00023157"/>
    </source>
</evidence>
<accession>A0ABP0ZUH2</accession>
<evidence type="ECO:0000259" key="4">
    <source>
        <dbReference type="PROSITE" id="PS51767"/>
    </source>
</evidence>
<gene>
    <name evidence="5" type="ORF">LODBEIA_P60130</name>
</gene>
<keyword evidence="6" id="KW-1185">Reference proteome</keyword>
<dbReference type="InterPro" id="IPR021109">
    <property type="entry name" value="Peptidase_aspartic_dom_sf"/>
</dbReference>
<reference evidence="5 6" key="1">
    <citation type="submission" date="2024-03" db="EMBL/GenBank/DDBJ databases">
        <authorList>
            <person name="Brejova B."/>
        </authorList>
    </citation>
    <scope>NUCLEOTIDE SEQUENCE [LARGE SCALE GENOMIC DNA]</scope>
    <source>
        <strain evidence="5 6">CBS 14171</strain>
    </source>
</reference>
<feature type="region of interest" description="Disordered" evidence="3">
    <location>
        <begin position="1"/>
        <end position="64"/>
    </location>
</feature>
<evidence type="ECO:0000256" key="1">
    <source>
        <dbReference type="ARBA" id="ARBA00007447"/>
    </source>
</evidence>
<keyword evidence="2" id="KW-1015">Disulfide bond</keyword>
<organism evidence="5 6">
    <name type="scientific">Lodderomyces beijingensis</name>
    <dbReference type="NCBI Taxonomy" id="1775926"/>
    <lineage>
        <taxon>Eukaryota</taxon>
        <taxon>Fungi</taxon>
        <taxon>Dikarya</taxon>
        <taxon>Ascomycota</taxon>
        <taxon>Saccharomycotina</taxon>
        <taxon>Pichiomycetes</taxon>
        <taxon>Debaryomycetaceae</taxon>
        <taxon>Candida/Lodderomyces clade</taxon>
        <taxon>Lodderomyces</taxon>
    </lineage>
</organism>
<dbReference type="Pfam" id="PF00026">
    <property type="entry name" value="Asp"/>
    <property type="match status" value="1"/>
</dbReference>
<name>A0ABP0ZUH2_9ASCO</name>
<dbReference type="Gene3D" id="2.40.70.10">
    <property type="entry name" value="Acid Proteases"/>
    <property type="match status" value="2"/>
</dbReference>
<proteinExistence type="inferred from homology"/>
<dbReference type="InterPro" id="IPR033121">
    <property type="entry name" value="PEPTIDASE_A1"/>
</dbReference>
<dbReference type="PANTHER" id="PTHR47966">
    <property type="entry name" value="BETA-SITE APP-CLEAVING ENZYME, ISOFORM A-RELATED"/>
    <property type="match status" value="1"/>
</dbReference>
<dbReference type="RefSeq" id="XP_066832951.1">
    <property type="nucleotide sequence ID" value="XM_066976410.1"/>
</dbReference>
<dbReference type="SUPFAM" id="SSF50630">
    <property type="entry name" value="Acid proteases"/>
    <property type="match status" value="1"/>
</dbReference>
<evidence type="ECO:0000313" key="5">
    <source>
        <dbReference type="EMBL" id="CAK9442270.1"/>
    </source>
</evidence>
<dbReference type="InterPro" id="IPR001461">
    <property type="entry name" value="Aspartic_peptidase_A1"/>
</dbReference>
<feature type="domain" description="Peptidase A1" evidence="4">
    <location>
        <begin position="83"/>
        <end position="484"/>
    </location>
</feature>